<keyword evidence="1" id="KW-1133">Transmembrane helix</keyword>
<evidence type="ECO:0000256" key="1">
    <source>
        <dbReference type="SAM" id="Phobius"/>
    </source>
</evidence>
<gene>
    <name evidence="2" type="ORF">HETIRDRAFT_327180</name>
</gene>
<feature type="transmembrane region" description="Helical" evidence="1">
    <location>
        <begin position="365"/>
        <end position="396"/>
    </location>
</feature>
<feature type="transmembrane region" description="Helical" evidence="1">
    <location>
        <begin position="452"/>
        <end position="470"/>
    </location>
</feature>
<sequence length="546" mass="62717">MCPRFEKDSKRSKSSPNLIIVMTSPPSCTSLHDPTKHQDWSMHIHPEGARYFVHEAKHVCTDADASNEKHEDITRALAHVEQKMKVSHGKQHNWPSEDEDLVLECISDDENNPRWGYYFVDHKHQAIFWMEEYDIEGCVEVQTVTSDAHFAHQQRSWYWEHCSLFPYNSRLNKGNIKDALRCMMNGIFDQLLSESSLAPYPVDKLTTMVDILKSWDVDSSEHPGYATHSMLPARLLSYYAHERFLHHHGELGVRLYPGQSIYGASTRNHTWAFTIVSIFYFKKPGYCFELLERVTADNIVNQTSWEGFFRAELERWTSITTQCMQLLAWNVAFLAVPSVISAINSDTSSGPKSNYSTLFTMDPSFTNWTVAQVLSALSTFLAISAMANVFFLKALYPRQQSQADLAIFFKTHRNSPGLLFTGLELVAIFHRLPFACMAWGQVRLIRLATFKTDTLCSGILAMISFVFWSLESPDPATRVLFTLAAFLAACSGLLWSAVKYPNYFTCCKKRLLRPALDYLFERRKRLMGRLHTVQGRHREKQDDNQV</sequence>
<keyword evidence="1" id="KW-0472">Membrane</keyword>
<dbReference type="EMBL" id="KI925463">
    <property type="protein sequence ID" value="ETW77463.1"/>
    <property type="molecule type" value="Genomic_DNA"/>
</dbReference>
<feature type="transmembrane region" description="Helical" evidence="1">
    <location>
        <begin position="326"/>
        <end position="345"/>
    </location>
</feature>
<dbReference type="AlphaFoldDB" id="W4JV63"/>
<dbReference type="HOGENOM" id="CLU_015091_2_2_1"/>
<feature type="transmembrane region" description="Helical" evidence="1">
    <location>
        <begin position="479"/>
        <end position="498"/>
    </location>
</feature>
<dbReference type="GeneID" id="20671304"/>
<evidence type="ECO:0000313" key="3">
    <source>
        <dbReference type="Proteomes" id="UP000030671"/>
    </source>
</evidence>
<name>W4JV63_HETIT</name>
<keyword evidence="1" id="KW-0812">Transmembrane</keyword>
<proteinExistence type="predicted"/>
<reference evidence="2 3" key="1">
    <citation type="journal article" date="2012" name="New Phytol.">
        <title>Insight into trade-off between wood decay and parasitism from the genome of a fungal forest pathogen.</title>
        <authorList>
            <person name="Olson A."/>
            <person name="Aerts A."/>
            <person name="Asiegbu F."/>
            <person name="Belbahri L."/>
            <person name="Bouzid O."/>
            <person name="Broberg A."/>
            <person name="Canback B."/>
            <person name="Coutinho P.M."/>
            <person name="Cullen D."/>
            <person name="Dalman K."/>
            <person name="Deflorio G."/>
            <person name="van Diepen L.T."/>
            <person name="Dunand C."/>
            <person name="Duplessis S."/>
            <person name="Durling M."/>
            <person name="Gonthier P."/>
            <person name="Grimwood J."/>
            <person name="Fossdal C.G."/>
            <person name="Hansson D."/>
            <person name="Henrissat B."/>
            <person name="Hietala A."/>
            <person name="Himmelstrand K."/>
            <person name="Hoffmeister D."/>
            <person name="Hogberg N."/>
            <person name="James T.Y."/>
            <person name="Karlsson M."/>
            <person name="Kohler A."/>
            <person name="Kues U."/>
            <person name="Lee Y.H."/>
            <person name="Lin Y.C."/>
            <person name="Lind M."/>
            <person name="Lindquist E."/>
            <person name="Lombard V."/>
            <person name="Lucas S."/>
            <person name="Lunden K."/>
            <person name="Morin E."/>
            <person name="Murat C."/>
            <person name="Park J."/>
            <person name="Raffaello T."/>
            <person name="Rouze P."/>
            <person name="Salamov A."/>
            <person name="Schmutz J."/>
            <person name="Solheim H."/>
            <person name="Stahlberg J."/>
            <person name="Velez H."/>
            <person name="de Vries R.P."/>
            <person name="Wiebenga A."/>
            <person name="Woodward S."/>
            <person name="Yakovlev I."/>
            <person name="Garbelotto M."/>
            <person name="Martin F."/>
            <person name="Grigoriev I.V."/>
            <person name="Stenlid J."/>
        </authorList>
    </citation>
    <scope>NUCLEOTIDE SEQUENCE [LARGE SCALE GENOMIC DNA]</scope>
    <source>
        <strain evidence="2 3">TC 32-1</strain>
    </source>
</reference>
<keyword evidence="3" id="KW-1185">Reference proteome</keyword>
<dbReference type="STRING" id="747525.W4JV63"/>
<dbReference type="eggNOG" id="ENOG502SKZI">
    <property type="taxonomic scope" value="Eukaryota"/>
</dbReference>
<organism evidence="2 3">
    <name type="scientific">Heterobasidion irregulare (strain TC 32-1)</name>
    <dbReference type="NCBI Taxonomy" id="747525"/>
    <lineage>
        <taxon>Eukaryota</taxon>
        <taxon>Fungi</taxon>
        <taxon>Dikarya</taxon>
        <taxon>Basidiomycota</taxon>
        <taxon>Agaricomycotina</taxon>
        <taxon>Agaricomycetes</taxon>
        <taxon>Russulales</taxon>
        <taxon>Bondarzewiaceae</taxon>
        <taxon>Heterobasidion</taxon>
        <taxon>Heterobasidion annosum species complex</taxon>
    </lineage>
</organism>
<dbReference type="KEGG" id="hir:HETIRDRAFT_327180"/>
<accession>W4JV63</accession>
<dbReference type="InParanoid" id="W4JV63"/>
<dbReference type="Proteomes" id="UP000030671">
    <property type="component" value="Unassembled WGS sequence"/>
</dbReference>
<evidence type="ECO:0000313" key="2">
    <source>
        <dbReference type="EMBL" id="ETW77463.1"/>
    </source>
</evidence>
<protein>
    <submittedName>
        <fullName evidence="2">Uncharacterized protein</fullName>
    </submittedName>
</protein>
<dbReference type="RefSeq" id="XP_009550966.1">
    <property type="nucleotide sequence ID" value="XM_009552671.1"/>
</dbReference>
<dbReference type="OrthoDB" id="2657661at2759"/>